<dbReference type="STRING" id="1841860.GCA_900157375_03845"/>
<keyword evidence="3" id="KW-1185">Reference proteome</keyword>
<evidence type="ECO:0000313" key="2">
    <source>
        <dbReference type="EMBL" id="SPM36005.1"/>
    </source>
</evidence>
<protein>
    <submittedName>
        <fullName evidence="2">ABC transporter</fullName>
    </submittedName>
</protein>
<accession>A0A2U3NX17</accession>
<dbReference type="Proteomes" id="UP000240988">
    <property type="component" value="Unassembled WGS sequence"/>
</dbReference>
<dbReference type="EMBL" id="FUFA01000005">
    <property type="protein sequence ID" value="SPM36005.1"/>
    <property type="molecule type" value="Genomic_DNA"/>
</dbReference>
<feature type="compositionally biased region" description="Basic residues" evidence="1">
    <location>
        <begin position="138"/>
        <end position="156"/>
    </location>
</feature>
<reference evidence="2 3" key="1">
    <citation type="submission" date="2017-01" db="EMBL/GenBank/DDBJ databases">
        <authorList>
            <consortium name="Urmite Genomes"/>
        </authorList>
    </citation>
    <scope>NUCLEOTIDE SEQUENCE [LARGE SCALE GENOMIC DNA]</scope>
    <source>
        <strain evidence="2 3">AB57</strain>
    </source>
</reference>
<evidence type="ECO:0000256" key="1">
    <source>
        <dbReference type="SAM" id="MobiDB-lite"/>
    </source>
</evidence>
<feature type="region of interest" description="Disordered" evidence="1">
    <location>
        <begin position="91"/>
        <end position="156"/>
    </location>
</feature>
<name>A0A2U3NX17_9MYCO</name>
<gene>
    <name evidence="2" type="ORF">MRAB57_3842</name>
</gene>
<proteinExistence type="predicted"/>
<sequence>MRNDAFAPPLTVLVGPARYVFAPGRDVAVGHGSGWDVPLGGPGPAGAAPQPELVLRHTGSHWVAIDNGGYGIFLSGARMSAVDIRDGLAITLGDPQRGPRLVFRLGAPTGPPGPHPNGRPARHRRRSSPPSACGFRLPSRRRPNVPTRRNRPPRLP</sequence>
<evidence type="ECO:0000313" key="3">
    <source>
        <dbReference type="Proteomes" id="UP000240988"/>
    </source>
</evidence>
<dbReference type="AlphaFoldDB" id="A0A2U3NX17"/>
<organism evidence="2 3">
    <name type="scientific">Mycobacterium rhizamassiliense</name>
    <dbReference type="NCBI Taxonomy" id="1841860"/>
    <lineage>
        <taxon>Bacteria</taxon>
        <taxon>Bacillati</taxon>
        <taxon>Actinomycetota</taxon>
        <taxon>Actinomycetes</taxon>
        <taxon>Mycobacteriales</taxon>
        <taxon>Mycobacteriaceae</taxon>
        <taxon>Mycobacterium</taxon>
    </lineage>
</organism>